<dbReference type="EMBL" id="CP114280">
    <property type="protein sequence ID" value="WFN57250.1"/>
    <property type="molecule type" value="Genomic_DNA"/>
</dbReference>
<name>A0ABY8GBI3_9GAMM</name>
<dbReference type="InterPro" id="IPR009057">
    <property type="entry name" value="Homeodomain-like_sf"/>
</dbReference>
<dbReference type="InterPro" id="IPR050109">
    <property type="entry name" value="HTH-type_TetR-like_transc_reg"/>
</dbReference>
<dbReference type="Gene3D" id="1.10.10.60">
    <property type="entry name" value="Homeodomain-like"/>
    <property type="match status" value="1"/>
</dbReference>
<dbReference type="PANTHER" id="PTHR30055:SF234">
    <property type="entry name" value="HTH-TYPE TRANSCRIPTIONAL REGULATOR BETI"/>
    <property type="match status" value="1"/>
</dbReference>
<dbReference type="PRINTS" id="PR00455">
    <property type="entry name" value="HTHTETR"/>
</dbReference>
<dbReference type="Proteomes" id="UP001219630">
    <property type="component" value="Chromosome"/>
</dbReference>
<dbReference type="SUPFAM" id="SSF46689">
    <property type="entry name" value="Homeodomain-like"/>
    <property type="match status" value="1"/>
</dbReference>
<keyword evidence="2 4" id="KW-0238">DNA-binding</keyword>
<evidence type="ECO:0000256" key="4">
    <source>
        <dbReference type="PROSITE-ProRule" id="PRU00335"/>
    </source>
</evidence>
<feature type="DNA-binding region" description="H-T-H motif" evidence="4">
    <location>
        <begin position="32"/>
        <end position="51"/>
    </location>
</feature>
<sequence>MGLRERKKDQTRRQILEAALVLIGRQGFEDTTINQIAAAVDISPRTVLRYFPTKEDVIVSWVEDGMAIFLSCLDNRPTGEPAHLSLLACARELLKLYQERADFYLTIERVIASSSGISARKHEMSAALSEKVSQILSARAAFSETAPLAAELYPTVVFSMLRVVIHAWVAMDGQKQLLELFDETAKLIRFQS</sequence>
<dbReference type="Pfam" id="PF00440">
    <property type="entry name" value="TetR_N"/>
    <property type="match status" value="1"/>
</dbReference>
<accession>A0ABY8GBI3</accession>
<evidence type="ECO:0000256" key="2">
    <source>
        <dbReference type="ARBA" id="ARBA00023125"/>
    </source>
</evidence>
<gene>
    <name evidence="6" type="ORF">O1Q98_08670</name>
</gene>
<evidence type="ECO:0000313" key="7">
    <source>
        <dbReference type="Proteomes" id="UP001219630"/>
    </source>
</evidence>
<organism evidence="6 7">
    <name type="scientific">Dickeya lacustris</name>
    <dbReference type="NCBI Taxonomy" id="2259638"/>
    <lineage>
        <taxon>Bacteria</taxon>
        <taxon>Pseudomonadati</taxon>
        <taxon>Pseudomonadota</taxon>
        <taxon>Gammaproteobacteria</taxon>
        <taxon>Enterobacterales</taxon>
        <taxon>Pectobacteriaceae</taxon>
        <taxon>Dickeya</taxon>
    </lineage>
</organism>
<dbReference type="PROSITE" id="PS50977">
    <property type="entry name" value="HTH_TETR_2"/>
    <property type="match status" value="1"/>
</dbReference>
<evidence type="ECO:0000256" key="3">
    <source>
        <dbReference type="ARBA" id="ARBA00023163"/>
    </source>
</evidence>
<proteinExistence type="predicted"/>
<reference evidence="6 7" key="1">
    <citation type="submission" date="2022-12" db="EMBL/GenBank/DDBJ databases">
        <title>Complete genome sequencing of Dickeya lacustris type strain LMG30899.</title>
        <authorList>
            <person name="Dobhal S."/>
            <person name="Arizala D."/>
            <person name="Arif M."/>
        </authorList>
    </citation>
    <scope>NUCLEOTIDE SEQUENCE [LARGE SCALE GENOMIC DNA]</scope>
    <source>
        <strain evidence="6 7">LMG30899</strain>
    </source>
</reference>
<evidence type="ECO:0000256" key="1">
    <source>
        <dbReference type="ARBA" id="ARBA00023015"/>
    </source>
</evidence>
<keyword evidence="1" id="KW-0805">Transcription regulation</keyword>
<feature type="domain" description="HTH tetR-type" evidence="5">
    <location>
        <begin position="9"/>
        <end position="69"/>
    </location>
</feature>
<dbReference type="PANTHER" id="PTHR30055">
    <property type="entry name" value="HTH-TYPE TRANSCRIPTIONAL REGULATOR RUTR"/>
    <property type="match status" value="1"/>
</dbReference>
<evidence type="ECO:0000259" key="5">
    <source>
        <dbReference type="PROSITE" id="PS50977"/>
    </source>
</evidence>
<protein>
    <submittedName>
        <fullName evidence="6">TetR/AcrR family transcriptional regulator</fullName>
    </submittedName>
</protein>
<dbReference type="RefSeq" id="WP_125258229.1">
    <property type="nucleotide sequence ID" value="NZ_CP114280.1"/>
</dbReference>
<evidence type="ECO:0000313" key="6">
    <source>
        <dbReference type="EMBL" id="WFN57250.1"/>
    </source>
</evidence>
<keyword evidence="3" id="KW-0804">Transcription</keyword>
<dbReference type="Gene3D" id="1.10.357.10">
    <property type="entry name" value="Tetracycline Repressor, domain 2"/>
    <property type="match status" value="1"/>
</dbReference>
<keyword evidence="7" id="KW-1185">Reference proteome</keyword>
<dbReference type="InterPro" id="IPR001647">
    <property type="entry name" value="HTH_TetR"/>
</dbReference>